<evidence type="ECO:0000313" key="6">
    <source>
        <dbReference type="EMBL" id="GAA4109557.1"/>
    </source>
</evidence>
<dbReference type="EMBL" id="BAAAZH010000002">
    <property type="protein sequence ID" value="GAA4109557.1"/>
    <property type="molecule type" value="Genomic_DNA"/>
</dbReference>
<protein>
    <submittedName>
        <fullName evidence="6">ATP-binding protein</fullName>
    </submittedName>
</protein>
<dbReference type="InterPro" id="IPR003594">
    <property type="entry name" value="HATPase_dom"/>
</dbReference>
<evidence type="ECO:0000256" key="1">
    <source>
        <dbReference type="ARBA" id="ARBA00022679"/>
    </source>
</evidence>
<feature type="transmembrane region" description="Helical" evidence="4">
    <location>
        <begin position="131"/>
        <end position="149"/>
    </location>
</feature>
<evidence type="ECO:0000256" key="3">
    <source>
        <dbReference type="ARBA" id="ARBA00023012"/>
    </source>
</evidence>
<keyword evidence="4" id="KW-0812">Transmembrane</keyword>
<dbReference type="Proteomes" id="UP001501495">
    <property type="component" value="Unassembled WGS sequence"/>
</dbReference>
<feature type="transmembrane region" description="Helical" evidence="4">
    <location>
        <begin position="54"/>
        <end position="81"/>
    </location>
</feature>
<dbReference type="PANTHER" id="PTHR24421:SF61">
    <property type="entry name" value="OXYGEN SENSOR HISTIDINE KINASE NREB"/>
    <property type="match status" value="1"/>
</dbReference>
<dbReference type="GO" id="GO:0005524">
    <property type="term" value="F:ATP binding"/>
    <property type="evidence" value="ECO:0007669"/>
    <property type="project" value="UniProtKB-KW"/>
</dbReference>
<comment type="caution">
    <text evidence="6">The sequence shown here is derived from an EMBL/GenBank/DDBJ whole genome shotgun (WGS) entry which is preliminary data.</text>
</comment>
<evidence type="ECO:0000313" key="7">
    <source>
        <dbReference type="Proteomes" id="UP001501495"/>
    </source>
</evidence>
<dbReference type="PANTHER" id="PTHR24421">
    <property type="entry name" value="NITRATE/NITRITE SENSOR PROTEIN NARX-RELATED"/>
    <property type="match status" value="1"/>
</dbReference>
<dbReference type="Pfam" id="PF02518">
    <property type="entry name" value="HATPase_c"/>
    <property type="match status" value="1"/>
</dbReference>
<dbReference type="CDD" id="cd16917">
    <property type="entry name" value="HATPase_UhpB-NarQ-NarX-like"/>
    <property type="match status" value="1"/>
</dbReference>
<dbReference type="InterPro" id="IPR050482">
    <property type="entry name" value="Sensor_HK_TwoCompSys"/>
</dbReference>
<sequence>MTASHPTPDAAGALIDGAAWTPRRVERDLGDAWLGGVASGLARHLGVPLLAVRAAFVAATALGGLGVALYAGWWLMVPVAAAPEEAPGLESARRSGRRPGRIAGWGDAGPALALASLGVGVLLVLQALVGRAAVFWPLALGAVGVALVWRQADEAQRQRWDDTTARLRPGRVILGRGGPAAVVRVVAGLVLVAGALVAVVLSGGVGRIGGPVAAVVLSLAGMAVVLGPWLYRLAADLGAEREQRVRSQERADVAAHLHDSVLQTLALIQRNADDPGAVTRLARSQERDLRSWLYAGEVADDTTVARALRRAVAEIEDAHGIGIDLVTVGDRPLGEALRPIVAAAREALVNAAKHADVDRVDVYLEVGPAQIELFVRDRGRGFDPDAVGPDRLGLRSSIIDRMERHGGTAEIVTAPGAGTEVRLRLPVPGAPGIPGTEEESR</sequence>
<keyword evidence="4" id="KW-1133">Transmembrane helix</keyword>
<dbReference type="InterPro" id="IPR036890">
    <property type="entry name" value="HATPase_C_sf"/>
</dbReference>
<keyword evidence="1" id="KW-0808">Transferase</keyword>
<feature type="transmembrane region" description="Helical" evidence="4">
    <location>
        <begin position="181"/>
        <end position="202"/>
    </location>
</feature>
<dbReference type="Gene3D" id="3.30.565.10">
    <property type="entry name" value="Histidine kinase-like ATPase, C-terminal domain"/>
    <property type="match status" value="1"/>
</dbReference>
<feature type="domain" description="Histidine kinase/HSP90-like ATPase" evidence="5">
    <location>
        <begin position="335"/>
        <end position="429"/>
    </location>
</feature>
<feature type="transmembrane region" description="Helical" evidence="4">
    <location>
        <begin position="102"/>
        <end position="125"/>
    </location>
</feature>
<dbReference type="InterPro" id="IPR007168">
    <property type="entry name" value="Phageshock_PspC_N"/>
</dbReference>
<evidence type="ECO:0000256" key="2">
    <source>
        <dbReference type="ARBA" id="ARBA00022777"/>
    </source>
</evidence>
<dbReference type="SMART" id="SM00387">
    <property type="entry name" value="HATPase_c"/>
    <property type="match status" value="1"/>
</dbReference>
<dbReference type="RefSeq" id="WP_344731528.1">
    <property type="nucleotide sequence ID" value="NZ_BAAAZH010000002.1"/>
</dbReference>
<keyword evidence="2" id="KW-0418">Kinase</keyword>
<keyword evidence="6" id="KW-0547">Nucleotide-binding</keyword>
<keyword evidence="3" id="KW-0902">Two-component regulatory system</keyword>
<keyword evidence="4" id="KW-0472">Membrane</keyword>
<feature type="transmembrane region" description="Helical" evidence="4">
    <location>
        <begin position="208"/>
        <end position="231"/>
    </location>
</feature>
<gene>
    <name evidence="6" type="ORF">GCM10022215_03980</name>
</gene>
<keyword evidence="7" id="KW-1185">Reference proteome</keyword>
<proteinExistence type="predicted"/>
<reference evidence="7" key="1">
    <citation type="journal article" date="2019" name="Int. J. Syst. Evol. Microbiol.">
        <title>The Global Catalogue of Microorganisms (GCM) 10K type strain sequencing project: providing services to taxonomists for standard genome sequencing and annotation.</title>
        <authorList>
            <consortium name="The Broad Institute Genomics Platform"/>
            <consortium name="The Broad Institute Genome Sequencing Center for Infectious Disease"/>
            <person name="Wu L."/>
            <person name="Ma J."/>
        </authorList>
    </citation>
    <scope>NUCLEOTIDE SEQUENCE [LARGE SCALE GENOMIC DNA]</scope>
    <source>
        <strain evidence="7">JCM 16703</strain>
    </source>
</reference>
<dbReference type="SUPFAM" id="SSF55874">
    <property type="entry name" value="ATPase domain of HSP90 chaperone/DNA topoisomerase II/histidine kinase"/>
    <property type="match status" value="1"/>
</dbReference>
<keyword evidence="6" id="KW-0067">ATP-binding</keyword>
<dbReference type="Pfam" id="PF04024">
    <property type="entry name" value="PspC"/>
    <property type="match status" value="1"/>
</dbReference>
<evidence type="ECO:0000256" key="4">
    <source>
        <dbReference type="SAM" id="Phobius"/>
    </source>
</evidence>
<organism evidence="6 7">
    <name type="scientific">Nocardioides fonticola</name>
    <dbReference type="NCBI Taxonomy" id="450363"/>
    <lineage>
        <taxon>Bacteria</taxon>
        <taxon>Bacillati</taxon>
        <taxon>Actinomycetota</taxon>
        <taxon>Actinomycetes</taxon>
        <taxon>Propionibacteriales</taxon>
        <taxon>Nocardioidaceae</taxon>
        <taxon>Nocardioides</taxon>
    </lineage>
</organism>
<accession>A0ABP7XAL6</accession>
<name>A0ABP7XAL6_9ACTN</name>
<evidence type="ECO:0000259" key="5">
    <source>
        <dbReference type="SMART" id="SM00387"/>
    </source>
</evidence>